<keyword evidence="4" id="KW-0496">Mitochondrion</keyword>
<keyword evidence="8" id="KW-1185">Reference proteome</keyword>
<protein>
    <recommendedName>
        <fullName evidence="9">Transmembrane protein 126A</fullName>
    </recommendedName>
</protein>
<evidence type="ECO:0000256" key="6">
    <source>
        <dbReference type="SAM" id="Phobius"/>
    </source>
</evidence>
<evidence type="ECO:0000313" key="8">
    <source>
        <dbReference type="Proteomes" id="UP001434883"/>
    </source>
</evidence>
<gene>
    <name evidence="7" type="ORF">XENOCAPTIV_009293</name>
</gene>
<accession>A0ABV0SAA5</accession>
<dbReference type="Pfam" id="PF07114">
    <property type="entry name" value="TMEM126"/>
    <property type="match status" value="1"/>
</dbReference>
<dbReference type="InterPro" id="IPR009801">
    <property type="entry name" value="TMEM126"/>
</dbReference>
<evidence type="ECO:0000256" key="5">
    <source>
        <dbReference type="ARBA" id="ARBA00023136"/>
    </source>
</evidence>
<feature type="transmembrane region" description="Helical" evidence="6">
    <location>
        <begin position="36"/>
        <end position="58"/>
    </location>
</feature>
<dbReference type="Proteomes" id="UP001434883">
    <property type="component" value="Unassembled WGS sequence"/>
</dbReference>
<feature type="transmembrane region" description="Helical" evidence="6">
    <location>
        <begin position="70"/>
        <end position="88"/>
    </location>
</feature>
<keyword evidence="5 6" id="KW-0472">Membrane</keyword>
<keyword evidence="3 6" id="KW-1133">Transmembrane helix</keyword>
<keyword evidence="2 6" id="KW-0812">Transmembrane</keyword>
<evidence type="ECO:0000256" key="1">
    <source>
        <dbReference type="ARBA" id="ARBA00004225"/>
    </source>
</evidence>
<evidence type="ECO:0000313" key="7">
    <source>
        <dbReference type="EMBL" id="MEQ2217413.1"/>
    </source>
</evidence>
<evidence type="ECO:0008006" key="9">
    <source>
        <dbReference type="Google" id="ProtNLM"/>
    </source>
</evidence>
<reference evidence="7 8" key="1">
    <citation type="submission" date="2021-06" db="EMBL/GenBank/DDBJ databases">
        <authorList>
            <person name="Palmer J.M."/>
        </authorList>
    </citation>
    <scope>NUCLEOTIDE SEQUENCE [LARGE SCALE GENOMIC DNA]</scope>
    <source>
        <strain evidence="7 8">XC_2019</strain>
        <tissue evidence="7">Muscle</tissue>
    </source>
</reference>
<evidence type="ECO:0000256" key="2">
    <source>
        <dbReference type="ARBA" id="ARBA00022692"/>
    </source>
</evidence>
<comment type="subcellular location">
    <subcellularLocation>
        <location evidence="1">Mitochondrion membrane</location>
        <topology evidence="1">Multi-pass membrane protein</topology>
    </subcellularLocation>
</comment>
<sequence>MSENAEQKNGPGFSRAAIAEMLMKNFEKLPDIDQKLFMYGPMYLGGNAGLAGLIANSLYRRALNVRAARFVSDLPMAVLPFLTTAALYNAAVSQPLLTGELNCPTCSLIRGALVGVVGGGLYPILLALPLNFGLASRYSSAPLPEKGTILRYSLDISRPVFNKMRAVLLLQALFGTYLGSRHFQSYTKLAQITFGKDEVLQLWESLLGTAAIIFLISDVYSVVLPSKPPLANRPLAACNIMLAAPSAPIKLAIVNRHRLAAAARLLNLPASGSFTVLLSAKSTHTSLLLVVGGLGTIPASCLCQNVRPDETKEEYKTPSGFFSIVLFAHNKTGLPQAQIKCSCFRISNIYFAE</sequence>
<dbReference type="PANTHER" id="PTHR16296:SF2">
    <property type="entry name" value="TRANSMEMBRANE PROTEIN 126A"/>
    <property type="match status" value="1"/>
</dbReference>
<dbReference type="PANTHER" id="PTHR16296">
    <property type="entry name" value="UNCHARACTERIZED HYPOTHALAMUS PROTEIN HT007"/>
    <property type="match status" value="1"/>
</dbReference>
<evidence type="ECO:0000256" key="4">
    <source>
        <dbReference type="ARBA" id="ARBA00023128"/>
    </source>
</evidence>
<organism evidence="7 8">
    <name type="scientific">Xenoophorus captivus</name>
    <dbReference type="NCBI Taxonomy" id="1517983"/>
    <lineage>
        <taxon>Eukaryota</taxon>
        <taxon>Metazoa</taxon>
        <taxon>Chordata</taxon>
        <taxon>Craniata</taxon>
        <taxon>Vertebrata</taxon>
        <taxon>Euteleostomi</taxon>
        <taxon>Actinopterygii</taxon>
        <taxon>Neopterygii</taxon>
        <taxon>Teleostei</taxon>
        <taxon>Neoteleostei</taxon>
        <taxon>Acanthomorphata</taxon>
        <taxon>Ovalentaria</taxon>
        <taxon>Atherinomorphae</taxon>
        <taxon>Cyprinodontiformes</taxon>
        <taxon>Goodeidae</taxon>
        <taxon>Xenoophorus</taxon>
    </lineage>
</organism>
<name>A0ABV0SAA5_9TELE</name>
<feature type="transmembrane region" description="Helical" evidence="6">
    <location>
        <begin position="108"/>
        <end position="128"/>
    </location>
</feature>
<dbReference type="EMBL" id="JAHRIN010075831">
    <property type="protein sequence ID" value="MEQ2217413.1"/>
    <property type="molecule type" value="Genomic_DNA"/>
</dbReference>
<evidence type="ECO:0000256" key="3">
    <source>
        <dbReference type="ARBA" id="ARBA00022989"/>
    </source>
</evidence>
<feature type="transmembrane region" description="Helical" evidence="6">
    <location>
        <begin position="203"/>
        <end position="223"/>
    </location>
</feature>
<proteinExistence type="predicted"/>
<comment type="caution">
    <text evidence="7">The sequence shown here is derived from an EMBL/GenBank/DDBJ whole genome shotgun (WGS) entry which is preliminary data.</text>
</comment>